<feature type="signal peptide" evidence="2">
    <location>
        <begin position="1"/>
        <end position="25"/>
    </location>
</feature>
<evidence type="ECO:0000313" key="3">
    <source>
        <dbReference type="EMBL" id="SSA36762.1"/>
    </source>
</evidence>
<feature type="chain" id="PRO_5039449410" description="META domain-containing protein" evidence="2">
    <location>
        <begin position="26"/>
        <end position="277"/>
    </location>
</feature>
<gene>
    <name evidence="3" type="ORF">SAMN05216184_101424</name>
</gene>
<accession>A0A2Y9BV51</accession>
<evidence type="ECO:0000256" key="1">
    <source>
        <dbReference type="SAM" id="MobiDB-lite"/>
    </source>
</evidence>
<dbReference type="EMBL" id="UETB01000001">
    <property type="protein sequence ID" value="SSA36762.1"/>
    <property type="molecule type" value="Genomic_DNA"/>
</dbReference>
<reference evidence="3 4" key="1">
    <citation type="submission" date="2016-10" db="EMBL/GenBank/DDBJ databases">
        <authorList>
            <person name="Cai Z."/>
        </authorList>
    </citation>
    <scope>NUCLEOTIDE SEQUENCE [LARGE SCALE GENOMIC DNA]</scope>
    <source>
        <strain evidence="3 4">CGMCC 1.10826</strain>
    </source>
</reference>
<dbReference type="OrthoDB" id="4990393at2"/>
<evidence type="ECO:0000313" key="4">
    <source>
        <dbReference type="Proteomes" id="UP000250222"/>
    </source>
</evidence>
<dbReference type="Proteomes" id="UP000250222">
    <property type="component" value="Unassembled WGS sequence"/>
</dbReference>
<dbReference type="PROSITE" id="PS51257">
    <property type="entry name" value="PROKAR_LIPOPROTEIN"/>
    <property type="match status" value="1"/>
</dbReference>
<keyword evidence="4" id="KW-1185">Reference proteome</keyword>
<name>A0A2Y9BV51_9MICO</name>
<keyword evidence="2" id="KW-0732">Signal</keyword>
<evidence type="ECO:0000256" key="2">
    <source>
        <dbReference type="SAM" id="SignalP"/>
    </source>
</evidence>
<feature type="region of interest" description="Disordered" evidence="1">
    <location>
        <begin position="161"/>
        <end position="180"/>
    </location>
</feature>
<proteinExistence type="predicted"/>
<protein>
    <recommendedName>
        <fullName evidence="5">META domain-containing protein</fullName>
    </recommendedName>
</protein>
<dbReference type="RefSeq" id="WP_146237459.1">
    <property type="nucleotide sequence ID" value="NZ_QKLZ01000001.1"/>
</dbReference>
<evidence type="ECO:0008006" key="5">
    <source>
        <dbReference type="Google" id="ProtNLM"/>
    </source>
</evidence>
<sequence length="277" mass="28695">MGVRRTVTALALALALAVASGCVSGPERPIAPEDAADPAELVGLWRVRGAGEPRDTWLRMEAGAFQLWRGAGFDDGGWDASRSTIVATAWGHVGEDHGAGARDADWLLGAHTYRVTEDGWQLLDDDGDPVATMTVDGAPQPIASASDVFAAALEVGEEEREALRAPQPLPEELSPATAGRLTGRWGPAEGTYETDPHVVLHDDGSWAGSDGCNGVWGDWALADAGWLLSTGGPSTAIGCDGAPVGSWVAGAALAGLDGDVLVLLDRDATELGRLERG</sequence>
<dbReference type="AlphaFoldDB" id="A0A2Y9BV51"/>
<organism evidence="3 4">
    <name type="scientific">Georgenia satyanarayanai</name>
    <dbReference type="NCBI Taxonomy" id="860221"/>
    <lineage>
        <taxon>Bacteria</taxon>
        <taxon>Bacillati</taxon>
        <taxon>Actinomycetota</taxon>
        <taxon>Actinomycetes</taxon>
        <taxon>Micrococcales</taxon>
        <taxon>Bogoriellaceae</taxon>
        <taxon>Georgenia</taxon>
    </lineage>
</organism>